<feature type="disulfide bond" evidence="9">
    <location>
        <begin position="295"/>
        <end position="346"/>
    </location>
</feature>
<accession>A0A8B6FAD1</accession>
<comment type="catalytic activity">
    <reaction evidence="1 7">
        <text>Hydrolysis of terminal non-reducing N-acetyl-D-hexosamine residues in N-acetyl-beta-D-hexosaminides.</text>
        <dbReference type="EC" id="3.2.1.52"/>
    </reaction>
</comment>
<keyword evidence="4 7" id="KW-0378">Hydrolase</keyword>
<protein>
    <recommendedName>
        <fullName evidence="7">Beta-hexosaminidase</fullName>
        <ecNumber evidence="7">3.2.1.52</ecNumber>
    </recommendedName>
</protein>
<dbReference type="Proteomes" id="UP000596742">
    <property type="component" value="Unassembled WGS sequence"/>
</dbReference>
<evidence type="ECO:0000313" key="13">
    <source>
        <dbReference type="Proteomes" id="UP000596742"/>
    </source>
</evidence>
<dbReference type="GO" id="GO:0005975">
    <property type="term" value="P:carbohydrate metabolic process"/>
    <property type="evidence" value="ECO:0007669"/>
    <property type="project" value="InterPro"/>
</dbReference>
<comment type="caution">
    <text evidence="12">The sequence shown here is derived from an EMBL/GenBank/DDBJ whole genome shotgun (WGS) entry which is preliminary data.</text>
</comment>
<comment type="similarity">
    <text evidence="2 7">Belongs to the glycosyl hydrolase 20 family.</text>
</comment>
<keyword evidence="3" id="KW-0732">Signal</keyword>
<keyword evidence="9" id="KW-1015">Disulfide bond</keyword>
<feature type="disulfide bond" evidence="9">
    <location>
        <begin position="520"/>
        <end position="538"/>
    </location>
</feature>
<evidence type="ECO:0000256" key="2">
    <source>
        <dbReference type="ARBA" id="ARBA00006285"/>
    </source>
</evidence>
<dbReference type="InterPro" id="IPR017853">
    <property type="entry name" value="GH"/>
</dbReference>
<dbReference type="GO" id="GO:0004563">
    <property type="term" value="F:beta-N-acetylhexosaminidase activity"/>
    <property type="evidence" value="ECO:0007669"/>
    <property type="project" value="UniProtKB-EC"/>
</dbReference>
<dbReference type="SUPFAM" id="SSF51445">
    <property type="entry name" value="(Trans)glycosidases"/>
    <property type="match status" value="1"/>
</dbReference>
<dbReference type="GO" id="GO:0030203">
    <property type="term" value="P:glycosaminoglycan metabolic process"/>
    <property type="evidence" value="ECO:0007669"/>
    <property type="project" value="TreeGrafter"/>
</dbReference>
<dbReference type="AlphaFoldDB" id="A0A8B6FAD1"/>
<proteinExistence type="inferred from homology"/>
<dbReference type="Pfam" id="PF00728">
    <property type="entry name" value="Glyco_hydro_20"/>
    <property type="match status" value="1"/>
</dbReference>
<keyword evidence="5" id="KW-0325">Glycoprotein</keyword>
<evidence type="ECO:0000313" key="12">
    <source>
        <dbReference type="EMBL" id="VDI47155.1"/>
    </source>
</evidence>
<evidence type="ECO:0000256" key="6">
    <source>
        <dbReference type="ARBA" id="ARBA00023295"/>
    </source>
</evidence>
<dbReference type="GO" id="GO:0016020">
    <property type="term" value="C:membrane"/>
    <property type="evidence" value="ECO:0007669"/>
    <property type="project" value="TreeGrafter"/>
</dbReference>
<dbReference type="PANTHER" id="PTHR22600:SF21">
    <property type="entry name" value="BETA-HEXOSAMINIDASE A"/>
    <property type="match status" value="1"/>
</dbReference>
<evidence type="ECO:0000256" key="8">
    <source>
        <dbReference type="PIRSR" id="PIRSR001093-1"/>
    </source>
</evidence>
<feature type="domain" description="Beta-hexosaminidase eukaryotic type N-terminal" evidence="11">
    <location>
        <begin position="49"/>
        <end position="164"/>
    </location>
</feature>
<dbReference type="InterPro" id="IPR025705">
    <property type="entry name" value="Beta_hexosaminidase_sua/sub"/>
</dbReference>
<organism evidence="12 13">
    <name type="scientific">Mytilus galloprovincialis</name>
    <name type="common">Mediterranean mussel</name>
    <dbReference type="NCBI Taxonomy" id="29158"/>
    <lineage>
        <taxon>Eukaryota</taxon>
        <taxon>Metazoa</taxon>
        <taxon>Spiralia</taxon>
        <taxon>Lophotrochozoa</taxon>
        <taxon>Mollusca</taxon>
        <taxon>Bivalvia</taxon>
        <taxon>Autobranchia</taxon>
        <taxon>Pteriomorphia</taxon>
        <taxon>Mytilida</taxon>
        <taxon>Mytiloidea</taxon>
        <taxon>Mytilidae</taxon>
        <taxon>Mytilinae</taxon>
        <taxon>Mytilus</taxon>
    </lineage>
</organism>
<dbReference type="GO" id="GO:0005764">
    <property type="term" value="C:lysosome"/>
    <property type="evidence" value="ECO:0007669"/>
    <property type="project" value="TreeGrafter"/>
</dbReference>
<dbReference type="FunFam" id="3.20.20.80:FF:000063">
    <property type="entry name" value="Beta-hexosaminidase"/>
    <property type="match status" value="1"/>
</dbReference>
<dbReference type="InterPro" id="IPR015883">
    <property type="entry name" value="Glyco_hydro_20_cat"/>
</dbReference>
<dbReference type="PRINTS" id="PR00738">
    <property type="entry name" value="GLHYDRLASE20"/>
</dbReference>
<sequence>MITGRLSCDVLLYKMVSSVNTGIFFLLVQLMICSSRNLHATINPTIGAPWPMPQKYTPTGNVYQIEPSSFRFEATGETCDILTSAFARYKQIIFGTTLKFQPDHGADNGNALAIASVKVKSECDKFPSLESDESYDLVVSASGITINANEVWGALRGLETFSQIIVRRSLQYFINGTTVTDFPRFQHRGMLIDTSRHFLSVDVIKEHIEAMAQNKFNVLHWHIVDDPSFPYTSAAFPEMSEKGSYPGAGHIYTASNVLDIIGFARMRGIRVIPEFDTPGHTQSWGKGIPDLLTKCYSKGVFDGSYGPVDPSKNTTYTFLETFFGDVANTFPDQYIHLGGDEVSFGCWQSNPDITTFMSKMSFGTSYSKLEQYYMQSLLNIIGKKLNKGYLIWQEVIDNGAMVQPDTVVEVWKGGYEEELAKVTKLGYKTLLSSCWYLNYISYGDDWRKYYACDPQQFNGTDAQKKLIIGGETCMWGEFVDNTNLIARFWPRAAAVGERLWSDMSVKNTAEAAPRLEEHRCRMVSRGFAAEPVNGPGYCPEEYTKF</sequence>
<dbReference type="EC" id="3.2.1.52" evidence="7"/>
<evidence type="ECO:0000259" key="11">
    <source>
        <dbReference type="Pfam" id="PF14845"/>
    </source>
</evidence>
<dbReference type="PANTHER" id="PTHR22600">
    <property type="entry name" value="BETA-HEXOSAMINIDASE"/>
    <property type="match status" value="1"/>
</dbReference>
<dbReference type="EMBL" id="UYJE01006575">
    <property type="protein sequence ID" value="VDI47155.1"/>
    <property type="molecule type" value="Genomic_DNA"/>
</dbReference>
<dbReference type="OrthoDB" id="428480at2759"/>
<evidence type="ECO:0000256" key="4">
    <source>
        <dbReference type="ARBA" id="ARBA00022801"/>
    </source>
</evidence>
<evidence type="ECO:0000256" key="1">
    <source>
        <dbReference type="ARBA" id="ARBA00001231"/>
    </source>
</evidence>
<dbReference type="SUPFAM" id="SSF55545">
    <property type="entry name" value="beta-N-acetylhexosaminidase-like domain"/>
    <property type="match status" value="1"/>
</dbReference>
<evidence type="ECO:0000256" key="9">
    <source>
        <dbReference type="PIRSR" id="PIRSR001093-2"/>
    </source>
</evidence>
<dbReference type="CDD" id="cd06562">
    <property type="entry name" value="GH20_HexA_HexB-like"/>
    <property type="match status" value="1"/>
</dbReference>
<dbReference type="GO" id="GO:0006689">
    <property type="term" value="P:ganglioside catabolic process"/>
    <property type="evidence" value="ECO:0007669"/>
    <property type="project" value="TreeGrafter"/>
</dbReference>
<reference evidence="12" key="1">
    <citation type="submission" date="2018-11" db="EMBL/GenBank/DDBJ databases">
        <authorList>
            <person name="Alioto T."/>
            <person name="Alioto T."/>
        </authorList>
    </citation>
    <scope>NUCLEOTIDE SEQUENCE</scope>
</reference>
<name>A0A8B6FAD1_MYTGA</name>
<evidence type="ECO:0000256" key="7">
    <source>
        <dbReference type="PIRNR" id="PIRNR001093"/>
    </source>
</evidence>
<feature type="disulfide bond" evidence="9">
    <location>
        <begin position="79"/>
        <end position="123"/>
    </location>
</feature>
<evidence type="ECO:0000256" key="5">
    <source>
        <dbReference type="ARBA" id="ARBA00023180"/>
    </source>
</evidence>
<keyword evidence="6 7" id="KW-0326">Glycosidase</keyword>
<dbReference type="PIRSF" id="PIRSF001093">
    <property type="entry name" value="B-hxosamndse_ab_euk"/>
    <property type="match status" value="1"/>
</dbReference>
<feature type="active site" description="Proton donor" evidence="8">
    <location>
        <position position="341"/>
    </location>
</feature>
<dbReference type="InterPro" id="IPR029018">
    <property type="entry name" value="Hex-like_dom2"/>
</dbReference>
<evidence type="ECO:0000259" key="10">
    <source>
        <dbReference type="Pfam" id="PF00728"/>
    </source>
</evidence>
<feature type="domain" description="Glycoside hydrolase family 20 catalytic" evidence="10">
    <location>
        <begin position="185"/>
        <end position="502"/>
    </location>
</feature>
<dbReference type="Pfam" id="PF14845">
    <property type="entry name" value="Glycohydro_20b2"/>
    <property type="match status" value="1"/>
</dbReference>
<keyword evidence="13" id="KW-1185">Reference proteome</keyword>
<gene>
    <name evidence="12" type="ORF">MGAL_10B046843</name>
</gene>
<evidence type="ECO:0000256" key="3">
    <source>
        <dbReference type="ARBA" id="ARBA00022729"/>
    </source>
</evidence>
<dbReference type="Gene3D" id="3.20.20.80">
    <property type="entry name" value="Glycosidases"/>
    <property type="match status" value="1"/>
</dbReference>
<dbReference type="Gene3D" id="3.30.379.10">
    <property type="entry name" value="Chitobiase/beta-hexosaminidase domain 2-like"/>
    <property type="match status" value="1"/>
</dbReference>
<dbReference type="InterPro" id="IPR029019">
    <property type="entry name" value="HEX_eukaryotic_N"/>
</dbReference>